<evidence type="ECO:0000256" key="3">
    <source>
        <dbReference type="ARBA" id="ARBA00022679"/>
    </source>
</evidence>
<keyword evidence="14" id="KW-1185">Reference proteome</keyword>
<dbReference type="SUPFAM" id="SSF53067">
    <property type="entry name" value="Actin-like ATPase domain"/>
    <property type="match status" value="1"/>
</dbReference>
<dbReference type="SUPFAM" id="SSF50978">
    <property type="entry name" value="WD40 repeat-like"/>
    <property type="match status" value="1"/>
</dbReference>
<dbReference type="Gene3D" id="3.30.420.40">
    <property type="match status" value="2"/>
</dbReference>
<evidence type="ECO:0000256" key="5">
    <source>
        <dbReference type="ARBA" id="ARBA00022723"/>
    </source>
</evidence>
<proteinExistence type="inferred from homology"/>
<feature type="compositionally biased region" description="Basic and acidic residues" evidence="11">
    <location>
        <begin position="414"/>
        <end position="432"/>
    </location>
</feature>
<dbReference type="InterPro" id="IPR043129">
    <property type="entry name" value="ATPase_NBD"/>
</dbReference>
<evidence type="ECO:0000256" key="8">
    <source>
        <dbReference type="ARBA" id="ARBA00023315"/>
    </source>
</evidence>
<feature type="compositionally biased region" description="Acidic residues" evidence="11">
    <location>
        <begin position="870"/>
        <end position="883"/>
    </location>
</feature>
<sequence length="905" mass="100036">MLPANIKIMWRLFHRRRTLDITLLTRKAHYSRLVLGIETSCDDTGVAVLDETGAILGESLYSQKEVHLRTGGIIPTVAQQLHRESIEVVVNEALVRSGVAPSQLSAVATTVKPGLALSLGIGLEFSKKFVREHNKPFIPIHHMEAHALTIRMLQSVPFPFLVLLVSGGHSILAVARGVDDFLLLGYTLDEAPGDALDKVARRLSLTKHPNCSTLSGGQAIELLARSGDRRKFPFRTPMGRIYDCCFSFAGLRSQITNSIMKKEAEEGIEQGMLLSCVNDIAAATQHTVAVHLAKRTHRAILFCKDNGLLSSEDPILVLSGGVASNQYIRNTLTVLTEKTGLRLLCPPPRFCTDNGVMIAWNGVERLREGKGILSPNEDVCYEPKAPLGVDISAKFTSCDITSAELNQILSSIGDRSKKMENSPKKQNNRKDQPGQACPEGSDQQVNTDQTELISCGMNHVEGGWPKDVDPQNVEHISRFRKRKERDESYINSAIQLCSITENSIKQNEAIEISEKIFEDVENVTESHQPPFTKIMTVFRDPMQLQRAVRALSWSTSESMKVAAAFSSNKFPLSSEMCKDSYVWDVEKSHSPLMVLKPSSPLLSLEYNPNDSTCLVGGCYNGRIVYWDTRESSRPVEAISTSTDGQVLWWDIRKMNEPTDRLLLDLGGDRSCPVGAISLGLNNIMNTKIVVGTQQGLVISCDKNGKTPAEKIIGIYKTNKGPVYAVQKNPFFPRNFLTAGDGSVSVWSDSIKKSPIMTFRNGIQYLTGACWSPFRPSVFFTLSLDGILDIWDILFKQTSPTLSVKVCDSVLCSVSIPNAGPLMTCGSTNGEVMLLKVWPGLLTPRNNESSLVTALIENGEKQQSPGSQIEEPSEEDEEDEEEDPRELIAEAERDFYRMTEEERSAP</sequence>
<evidence type="ECO:0000256" key="9">
    <source>
        <dbReference type="ARBA" id="ARBA00048117"/>
    </source>
</evidence>
<evidence type="ECO:0000256" key="7">
    <source>
        <dbReference type="ARBA" id="ARBA00023128"/>
    </source>
</evidence>
<dbReference type="InterPro" id="IPR036322">
    <property type="entry name" value="WD40_repeat_dom_sf"/>
</dbReference>
<dbReference type="AlphaFoldDB" id="A0A3S2NSS6"/>
<reference evidence="13 14" key="1">
    <citation type="submission" date="2018-11" db="EMBL/GenBank/DDBJ databases">
        <authorList>
            <person name="Lopez-Roques C."/>
            <person name="Donnadieu C."/>
            <person name="Bouchez O."/>
            <person name="Klopp C."/>
            <person name="Cabau C."/>
            <person name="Zahm M."/>
        </authorList>
    </citation>
    <scope>NUCLEOTIDE SEQUENCE [LARGE SCALE GENOMIC DNA]</scope>
    <source>
        <strain evidence="13">RS831</strain>
        <tissue evidence="13">Whole body</tissue>
    </source>
</reference>
<comment type="subcellular location">
    <subcellularLocation>
        <location evidence="1 10">Mitochondrion</location>
    </subcellularLocation>
</comment>
<keyword evidence="7 10" id="KW-0496">Mitochondrion</keyword>
<evidence type="ECO:0000256" key="1">
    <source>
        <dbReference type="ARBA" id="ARBA00004173"/>
    </source>
</evidence>
<dbReference type="Pfam" id="PF00814">
    <property type="entry name" value="TsaD"/>
    <property type="match status" value="1"/>
</dbReference>
<comment type="similarity">
    <text evidence="10">Belongs to the KAE1 / TsaD family.</text>
</comment>
<feature type="compositionally biased region" description="Basic and acidic residues" evidence="11">
    <location>
        <begin position="884"/>
        <end position="905"/>
    </location>
</feature>
<protein>
    <recommendedName>
        <fullName evidence="2">N(6)-L-threonylcarbamoyladenine synthase</fullName>
        <ecNumber evidence="2">2.3.1.234</ecNumber>
    </recommendedName>
</protein>
<evidence type="ECO:0000259" key="12">
    <source>
        <dbReference type="Pfam" id="PF00814"/>
    </source>
</evidence>
<keyword evidence="8 10" id="KW-0012">Acyltransferase</keyword>
<dbReference type="PANTHER" id="PTHR11735">
    <property type="entry name" value="TRNA N6-ADENOSINE THREONYLCARBAMOYLTRANSFERASE"/>
    <property type="match status" value="1"/>
</dbReference>
<dbReference type="GO" id="GO:0002949">
    <property type="term" value="P:tRNA threonylcarbamoyladenosine modification"/>
    <property type="evidence" value="ECO:0007669"/>
    <property type="project" value="UniProtKB-UniRule"/>
</dbReference>
<dbReference type="PRINTS" id="PR00789">
    <property type="entry name" value="OSIALOPTASE"/>
</dbReference>
<evidence type="ECO:0000256" key="6">
    <source>
        <dbReference type="ARBA" id="ARBA00022946"/>
    </source>
</evidence>
<dbReference type="GO" id="GO:0061711">
    <property type="term" value="F:tRNA N(6)-L-threonylcarbamoyladenine synthase activity"/>
    <property type="evidence" value="ECO:0007669"/>
    <property type="project" value="UniProtKB-EC"/>
</dbReference>
<dbReference type="InterPro" id="IPR017861">
    <property type="entry name" value="KAE1/TsaD"/>
</dbReference>
<organism evidence="13 14">
    <name type="scientific">Oryzias javanicus</name>
    <name type="common">Javanese ricefish</name>
    <name type="synonym">Aplocheilus javanicus</name>
    <dbReference type="NCBI Taxonomy" id="123683"/>
    <lineage>
        <taxon>Eukaryota</taxon>
        <taxon>Metazoa</taxon>
        <taxon>Chordata</taxon>
        <taxon>Craniata</taxon>
        <taxon>Vertebrata</taxon>
        <taxon>Euteleostomi</taxon>
        <taxon>Actinopterygii</taxon>
        <taxon>Neopterygii</taxon>
        <taxon>Teleostei</taxon>
        <taxon>Neoteleostei</taxon>
        <taxon>Acanthomorphata</taxon>
        <taxon>Ovalentaria</taxon>
        <taxon>Atherinomorphae</taxon>
        <taxon>Beloniformes</taxon>
        <taxon>Adrianichthyidae</taxon>
        <taxon>Oryziinae</taxon>
        <taxon>Oryzias</taxon>
    </lineage>
</organism>
<evidence type="ECO:0000256" key="10">
    <source>
        <dbReference type="HAMAP-Rule" id="MF_03179"/>
    </source>
</evidence>
<evidence type="ECO:0000256" key="2">
    <source>
        <dbReference type="ARBA" id="ARBA00012156"/>
    </source>
</evidence>
<dbReference type="Gene3D" id="2.130.10.10">
    <property type="entry name" value="YVTN repeat-like/Quinoprotein amine dehydrogenase"/>
    <property type="match status" value="2"/>
</dbReference>
<evidence type="ECO:0000313" key="14">
    <source>
        <dbReference type="Proteomes" id="UP000283210"/>
    </source>
</evidence>
<feature type="domain" description="Gcp-like" evidence="12">
    <location>
        <begin position="55"/>
        <end position="360"/>
    </location>
</feature>
<dbReference type="EMBL" id="CM012457">
    <property type="protein sequence ID" value="RVE58453.1"/>
    <property type="molecule type" value="Genomic_DNA"/>
</dbReference>
<dbReference type="InterPro" id="IPR000905">
    <property type="entry name" value="Gcp-like_dom"/>
</dbReference>
<accession>A0A3S2NSS6</accession>
<keyword evidence="4 10" id="KW-0819">tRNA processing</keyword>
<dbReference type="CDD" id="cd24134">
    <property type="entry name" value="ASKHA_NBD_OSGEPL1_QRI7_euk"/>
    <property type="match status" value="1"/>
</dbReference>
<evidence type="ECO:0000313" key="13">
    <source>
        <dbReference type="EMBL" id="RVE58453.1"/>
    </source>
</evidence>
<keyword evidence="3 10" id="KW-0808">Transferase</keyword>
<dbReference type="InterPro" id="IPR001680">
    <property type="entry name" value="WD40_rpt"/>
</dbReference>
<comment type="cofactor">
    <cofactor evidence="10">
        <name>a divalent metal cation</name>
        <dbReference type="ChEBI" id="CHEBI:60240"/>
    </cofactor>
    <text evidence="10">Binds 1 divalent metal cation per subunit.</text>
</comment>
<feature type="region of interest" description="Disordered" evidence="11">
    <location>
        <begin position="412"/>
        <end position="445"/>
    </location>
</feature>
<dbReference type="GO" id="GO:0005739">
    <property type="term" value="C:mitochondrion"/>
    <property type="evidence" value="ECO:0007669"/>
    <property type="project" value="UniProtKB-SubCell"/>
</dbReference>
<evidence type="ECO:0000256" key="4">
    <source>
        <dbReference type="ARBA" id="ARBA00022694"/>
    </source>
</evidence>
<dbReference type="FunFam" id="3.30.420.40:FF:000106">
    <property type="entry name" value="Probable tRNA N6-adenosine threonylcarbamoyltransferase, mitochondrial"/>
    <property type="match status" value="1"/>
</dbReference>
<reference evidence="13 14" key="2">
    <citation type="submission" date="2019-01" db="EMBL/GenBank/DDBJ databases">
        <title>A chromosome length genome reference of the Java medaka (oryzias javanicus).</title>
        <authorList>
            <person name="Herpin A."/>
            <person name="Takehana Y."/>
            <person name="Naruse K."/>
            <person name="Ansai S."/>
            <person name="Kawaguchi M."/>
        </authorList>
    </citation>
    <scope>NUCLEOTIDE SEQUENCE [LARGE SCALE GENOMIC DNA]</scope>
    <source>
        <strain evidence="13">RS831</strain>
        <tissue evidence="13">Whole body</tissue>
    </source>
</reference>
<feature type="region of interest" description="Disordered" evidence="11">
    <location>
        <begin position="856"/>
        <end position="905"/>
    </location>
</feature>
<dbReference type="PANTHER" id="PTHR11735:SF6">
    <property type="entry name" value="TRNA N6-ADENOSINE THREONYLCARBAMOYLTRANSFERASE, MITOCHONDRIAL"/>
    <property type="match status" value="1"/>
</dbReference>
<keyword evidence="6" id="KW-0809">Transit peptide</keyword>
<dbReference type="NCBIfam" id="TIGR00329">
    <property type="entry name" value="gcp_kae1"/>
    <property type="match status" value="1"/>
</dbReference>
<name>A0A3S2NSS6_ORYJA</name>
<dbReference type="GO" id="GO:0046872">
    <property type="term" value="F:metal ion binding"/>
    <property type="evidence" value="ECO:0007669"/>
    <property type="project" value="UniProtKB-KW"/>
</dbReference>
<evidence type="ECO:0000256" key="11">
    <source>
        <dbReference type="SAM" id="MobiDB-lite"/>
    </source>
</evidence>
<gene>
    <name evidence="13" type="ORF">OJAV_G00209560</name>
</gene>
<dbReference type="OrthoDB" id="10259622at2759"/>
<dbReference type="InterPro" id="IPR022450">
    <property type="entry name" value="TsaD"/>
</dbReference>
<comment type="catalytic activity">
    <reaction evidence="9 10">
        <text>L-threonylcarbamoyladenylate + adenosine(37) in tRNA = N(6)-L-threonylcarbamoyladenosine(37) in tRNA + AMP + H(+)</text>
        <dbReference type="Rhea" id="RHEA:37059"/>
        <dbReference type="Rhea" id="RHEA-COMP:10162"/>
        <dbReference type="Rhea" id="RHEA-COMP:10163"/>
        <dbReference type="ChEBI" id="CHEBI:15378"/>
        <dbReference type="ChEBI" id="CHEBI:73682"/>
        <dbReference type="ChEBI" id="CHEBI:74411"/>
        <dbReference type="ChEBI" id="CHEBI:74418"/>
        <dbReference type="ChEBI" id="CHEBI:456215"/>
        <dbReference type="EC" id="2.3.1.234"/>
    </reaction>
</comment>
<dbReference type="InterPro" id="IPR015943">
    <property type="entry name" value="WD40/YVTN_repeat-like_dom_sf"/>
</dbReference>
<dbReference type="SMART" id="SM00320">
    <property type="entry name" value="WD40"/>
    <property type="match status" value="3"/>
</dbReference>
<keyword evidence="5 10" id="KW-0479">Metal-binding</keyword>
<dbReference type="Proteomes" id="UP000283210">
    <property type="component" value="Chromosome 21"/>
</dbReference>
<dbReference type="HAMAP" id="MF_01445">
    <property type="entry name" value="TsaD"/>
    <property type="match status" value="1"/>
</dbReference>
<dbReference type="EC" id="2.3.1.234" evidence="2"/>
<comment type="function">
    <text evidence="10">Required for the formation of a threonylcarbamoyl group on adenosine at position 37 (t(6)A37) in mitochondrial tRNAs that read codons beginning with adenine. Probably involved in the transfer of the threonylcarbamoyl moiety of threonylcarbamoyl-AMP (TC-AMP) to the N6 group of A37. Involved in mitochondrial genome maintenance.</text>
</comment>